<dbReference type="EMBL" id="CP046455">
    <property type="protein sequence ID" value="QGU07788.1"/>
    <property type="molecule type" value="Genomic_DNA"/>
</dbReference>
<name>A0A6B8WN69_9CORY</name>
<evidence type="ECO:0000313" key="1">
    <source>
        <dbReference type="EMBL" id="QGU07788.1"/>
    </source>
</evidence>
<accession>A0A6B8WN69</accession>
<keyword evidence="2" id="KW-1185">Reference proteome</keyword>
<protein>
    <submittedName>
        <fullName evidence="1">Uncharacterized protein</fullName>
    </submittedName>
</protein>
<dbReference type="Proteomes" id="UP000424462">
    <property type="component" value="Chromosome"/>
</dbReference>
<proteinExistence type="predicted"/>
<dbReference type="RefSeq" id="WP_231598726.1">
    <property type="nucleotide sequence ID" value="NZ_CP046455.1"/>
</dbReference>
<dbReference type="AlphaFoldDB" id="A0A6B8WN69"/>
<sequence length="346" mass="36164" precursor="true">MRLNPIFRPHSSPSRRKLSRSLAVLLTTSALVLSACGSTEEEEGAEVEQAVALEVDPSRVMLQSTGAGPGRVLEFNDIPADEDGASPQETTIEVSQGFQQSVATGDAVDPAAPTVTDFGEGEMDTITLPLSATAAAADEPDNENEVEADRNVRWQLGTPTHSDISQNEDLASATGFRLGLRSNFNGQATTVQLAAPVEATDVGRQTAESALMKVLSLPVVFPDEAVGPGAIWSVDSRVTGEATLLQTTTYTLKEVSGQGVELDVSVTQRPALGALSLEGQEGMAEGEAGTLNVLNSNTTSTGSLSVDLGQSLPVAGRVEFTTRVIYGGEDSEVRVVQDSSSVLDFG</sequence>
<dbReference type="KEGG" id="cok:COCCU_09320"/>
<organism evidence="1 2">
    <name type="scientific">Corynebacterium occultum</name>
    <dbReference type="NCBI Taxonomy" id="2675219"/>
    <lineage>
        <taxon>Bacteria</taxon>
        <taxon>Bacillati</taxon>
        <taxon>Actinomycetota</taxon>
        <taxon>Actinomycetes</taxon>
        <taxon>Mycobacteriales</taxon>
        <taxon>Corynebacteriaceae</taxon>
        <taxon>Corynebacterium</taxon>
    </lineage>
</organism>
<gene>
    <name evidence="1" type="ORF">COCCU_09320</name>
</gene>
<evidence type="ECO:0000313" key="2">
    <source>
        <dbReference type="Proteomes" id="UP000424462"/>
    </source>
</evidence>
<reference evidence="1 2" key="1">
    <citation type="submission" date="2019-11" db="EMBL/GenBank/DDBJ databases">
        <title>Complete genome sequence of Corynebacterium kalinowskii 1959, a novel Corynebacterium species isolated from soil of a small paddock in Vilsendorf, Germany.</title>
        <authorList>
            <person name="Schaffert L."/>
            <person name="Ruwe M."/>
            <person name="Milse J."/>
            <person name="Hanuschka K."/>
            <person name="Ortseifen V."/>
            <person name="Droste J."/>
            <person name="Brandt D."/>
            <person name="Schlueter L."/>
            <person name="Kutter Y."/>
            <person name="Vinke S."/>
            <person name="Viehoefer P."/>
            <person name="Jacob L."/>
            <person name="Luebke N.-C."/>
            <person name="Schulte-Berndt E."/>
            <person name="Hain C."/>
            <person name="Linder M."/>
            <person name="Schmidt P."/>
            <person name="Wollenschlaeger L."/>
            <person name="Luttermann T."/>
            <person name="Thieme E."/>
            <person name="Hassa J."/>
            <person name="Haak M."/>
            <person name="Wittchen M."/>
            <person name="Mentz A."/>
            <person name="Persicke M."/>
            <person name="Busche T."/>
            <person name="Ruckert C."/>
        </authorList>
    </citation>
    <scope>NUCLEOTIDE SEQUENCE [LARGE SCALE GENOMIC DNA]</scope>
    <source>
        <strain evidence="1 2">2039</strain>
    </source>
</reference>